<gene>
    <name evidence="1" type="ORF">K443DRAFT_407410</name>
</gene>
<dbReference type="EMBL" id="KN838855">
    <property type="protein sequence ID" value="KIJ93257.1"/>
    <property type="molecule type" value="Genomic_DNA"/>
</dbReference>
<evidence type="ECO:0000313" key="2">
    <source>
        <dbReference type="Proteomes" id="UP000054477"/>
    </source>
</evidence>
<dbReference type="Proteomes" id="UP000054477">
    <property type="component" value="Unassembled WGS sequence"/>
</dbReference>
<evidence type="ECO:0000313" key="1">
    <source>
        <dbReference type="EMBL" id="KIJ93257.1"/>
    </source>
</evidence>
<organism evidence="1 2">
    <name type="scientific">Laccaria amethystina LaAM-08-1</name>
    <dbReference type="NCBI Taxonomy" id="1095629"/>
    <lineage>
        <taxon>Eukaryota</taxon>
        <taxon>Fungi</taxon>
        <taxon>Dikarya</taxon>
        <taxon>Basidiomycota</taxon>
        <taxon>Agaricomycotina</taxon>
        <taxon>Agaricomycetes</taxon>
        <taxon>Agaricomycetidae</taxon>
        <taxon>Agaricales</taxon>
        <taxon>Agaricineae</taxon>
        <taxon>Hydnangiaceae</taxon>
        <taxon>Laccaria</taxon>
    </lineage>
</organism>
<name>A0A0C9XAF4_9AGAR</name>
<dbReference type="AlphaFoldDB" id="A0A0C9XAF4"/>
<protein>
    <submittedName>
        <fullName evidence="1">Uncharacterized protein</fullName>
    </submittedName>
</protein>
<reference evidence="2" key="2">
    <citation type="submission" date="2015-01" db="EMBL/GenBank/DDBJ databases">
        <title>Evolutionary Origins and Diversification of the Mycorrhizal Mutualists.</title>
        <authorList>
            <consortium name="DOE Joint Genome Institute"/>
            <consortium name="Mycorrhizal Genomics Consortium"/>
            <person name="Kohler A."/>
            <person name="Kuo A."/>
            <person name="Nagy L.G."/>
            <person name="Floudas D."/>
            <person name="Copeland A."/>
            <person name="Barry K.W."/>
            <person name="Cichocki N."/>
            <person name="Veneault-Fourrey C."/>
            <person name="LaButti K."/>
            <person name="Lindquist E.A."/>
            <person name="Lipzen A."/>
            <person name="Lundell T."/>
            <person name="Morin E."/>
            <person name="Murat C."/>
            <person name="Riley R."/>
            <person name="Ohm R."/>
            <person name="Sun H."/>
            <person name="Tunlid A."/>
            <person name="Henrissat B."/>
            <person name="Grigoriev I.V."/>
            <person name="Hibbett D.S."/>
            <person name="Martin F."/>
        </authorList>
    </citation>
    <scope>NUCLEOTIDE SEQUENCE [LARGE SCALE GENOMIC DNA]</scope>
    <source>
        <strain evidence="2">LaAM-08-1</strain>
    </source>
</reference>
<accession>A0A0C9XAF4</accession>
<keyword evidence="2" id="KW-1185">Reference proteome</keyword>
<sequence length="80" mass="9446">MMTNQVLMGHQHTIHKSSQCLLAHEQDRKNLCHPWTIIQRPEYLFLSLFMRIYSLILFKFGPDLIQADTGLLAERDCQEM</sequence>
<proteinExistence type="predicted"/>
<dbReference type="HOGENOM" id="CLU_2590134_0_0_1"/>
<reference evidence="1 2" key="1">
    <citation type="submission" date="2014-04" db="EMBL/GenBank/DDBJ databases">
        <authorList>
            <consortium name="DOE Joint Genome Institute"/>
            <person name="Kuo A."/>
            <person name="Kohler A."/>
            <person name="Nagy L.G."/>
            <person name="Floudas D."/>
            <person name="Copeland A."/>
            <person name="Barry K.W."/>
            <person name="Cichocki N."/>
            <person name="Veneault-Fourrey C."/>
            <person name="LaButti K."/>
            <person name="Lindquist E.A."/>
            <person name="Lipzen A."/>
            <person name="Lundell T."/>
            <person name="Morin E."/>
            <person name="Murat C."/>
            <person name="Sun H."/>
            <person name="Tunlid A."/>
            <person name="Henrissat B."/>
            <person name="Grigoriev I.V."/>
            <person name="Hibbett D.S."/>
            <person name="Martin F."/>
            <person name="Nordberg H.P."/>
            <person name="Cantor M.N."/>
            <person name="Hua S.X."/>
        </authorList>
    </citation>
    <scope>NUCLEOTIDE SEQUENCE [LARGE SCALE GENOMIC DNA]</scope>
    <source>
        <strain evidence="1 2">LaAM-08-1</strain>
    </source>
</reference>